<keyword evidence="2" id="KW-0812">Transmembrane</keyword>
<name>A0A383W8Q5_TETOB</name>
<evidence type="ECO:0000313" key="4">
    <source>
        <dbReference type="Proteomes" id="UP000256970"/>
    </source>
</evidence>
<feature type="transmembrane region" description="Helical" evidence="2">
    <location>
        <begin position="22"/>
        <end position="44"/>
    </location>
</feature>
<gene>
    <name evidence="3" type="ORF">BQ4739_LOCUS13767</name>
</gene>
<dbReference type="EMBL" id="FNXT01001193">
    <property type="protein sequence ID" value="SZX73499.1"/>
    <property type="molecule type" value="Genomic_DNA"/>
</dbReference>
<feature type="region of interest" description="Disordered" evidence="1">
    <location>
        <begin position="85"/>
        <end position="121"/>
    </location>
</feature>
<sequence length="121" mass="13368">MSDFFSQIATGAVESGVNYPTFISINVVLFAVILSLILFLAAAASSPAHNWLVVHIIVLILLAIGLWGALIYVLGITGIVEGDQQQQQEQQGQKEEVEEEQEPTQQQQQQARPQPTRRRKA</sequence>
<keyword evidence="4" id="KW-1185">Reference proteome</keyword>
<dbReference type="Proteomes" id="UP000256970">
    <property type="component" value="Unassembled WGS sequence"/>
</dbReference>
<keyword evidence="2" id="KW-0472">Membrane</keyword>
<reference evidence="3 4" key="1">
    <citation type="submission" date="2016-10" db="EMBL/GenBank/DDBJ databases">
        <authorList>
            <person name="Cai Z."/>
        </authorList>
    </citation>
    <scope>NUCLEOTIDE SEQUENCE [LARGE SCALE GENOMIC DNA]</scope>
</reference>
<proteinExistence type="predicted"/>
<evidence type="ECO:0000256" key="2">
    <source>
        <dbReference type="SAM" id="Phobius"/>
    </source>
</evidence>
<dbReference type="AlphaFoldDB" id="A0A383W8Q5"/>
<protein>
    <submittedName>
        <fullName evidence="3">Uncharacterized protein</fullName>
    </submittedName>
</protein>
<accession>A0A383W8Q5</accession>
<keyword evidence="2" id="KW-1133">Transmembrane helix</keyword>
<evidence type="ECO:0000256" key="1">
    <source>
        <dbReference type="SAM" id="MobiDB-lite"/>
    </source>
</evidence>
<evidence type="ECO:0000313" key="3">
    <source>
        <dbReference type="EMBL" id="SZX73499.1"/>
    </source>
</evidence>
<organism evidence="3 4">
    <name type="scientific">Tetradesmus obliquus</name>
    <name type="common">Green alga</name>
    <name type="synonym">Acutodesmus obliquus</name>
    <dbReference type="NCBI Taxonomy" id="3088"/>
    <lineage>
        <taxon>Eukaryota</taxon>
        <taxon>Viridiplantae</taxon>
        <taxon>Chlorophyta</taxon>
        <taxon>core chlorophytes</taxon>
        <taxon>Chlorophyceae</taxon>
        <taxon>CS clade</taxon>
        <taxon>Sphaeropleales</taxon>
        <taxon>Scenedesmaceae</taxon>
        <taxon>Tetradesmus</taxon>
    </lineage>
</organism>
<feature type="transmembrane region" description="Helical" evidence="2">
    <location>
        <begin position="51"/>
        <end position="75"/>
    </location>
</feature>